<name>A0A9P6PWC7_9FUNG</name>
<dbReference type="EMBL" id="JAAAJB010000460">
    <property type="protein sequence ID" value="KAG0255441.1"/>
    <property type="molecule type" value="Genomic_DNA"/>
</dbReference>
<organism evidence="3 4">
    <name type="scientific">Actinomortierella ambigua</name>
    <dbReference type="NCBI Taxonomy" id="1343610"/>
    <lineage>
        <taxon>Eukaryota</taxon>
        <taxon>Fungi</taxon>
        <taxon>Fungi incertae sedis</taxon>
        <taxon>Mucoromycota</taxon>
        <taxon>Mortierellomycotina</taxon>
        <taxon>Mortierellomycetes</taxon>
        <taxon>Mortierellales</taxon>
        <taxon>Mortierellaceae</taxon>
        <taxon>Actinomortierella</taxon>
    </lineage>
</organism>
<reference evidence="3" key="1">
    <citation type="journal article" date="2020" name="Fungal Divers.">
        <title>Resolving the Mortierellaceae phylogeny through synthesis of multi-gene phylogenetics and phylogenomics.</title>
        <authorList>
            <person name="Vandepol N."/>
            <person name="Liber J."/>
            <person name="Desiro A."/>
            <person name="Na H."/>
            <person name="Kennedy M."/>
            <person name="Barry K."/>
            <person name="Grigoriev I.V."/>
            <person name="Miller A.N."/>
            <person name="O'Donnell K."/>
            <person name="Stajich J.E."/>
            <person name="Bonito G."/>
        </authorList>
    </citation>
    <scope>NUCLEOTIDE SEQUENCE</scope>
    <source>
        <strain evidence="3">BC1065</strain>
    </source>
</reference>
<keyword evidence="4" id="KW-1185">Reference proteome</keyword>
<feature type="compositionally biased region" description="Basic and acidic residues" evidence="1">
    <location>
        <begin position="69"/>
        <end position="79"/>
    </location>
</feature>
<comment type="caution">
    <text evidence="3">The sequence shown here is derived from an EMBL/GenBank/DDBJ whole genome shotgun (WGS) entry which is preliminary data.</text>
</comment>
<protein>
    <submittedName>
        <fullName evidence="3">Uncharacterized protein</fullName>
    </submittedName>
</protein>
<feature type="compositionally biased region" description="Polar residues" evidence="1">
    <location>
        <begin position="379"/>
        <end position="396"/>
    </location>
</feature>
<feature type="compositionally biased region" description="Low complexity" evidence="1">
    <location>
        <begin position="234"/>
        <end position="253"/>
    </location>
</feature>
<evidence type="ECO:0000313" key="4">
    <source>
        <dbReference type="Proteomes" id="UP000807716"/>
    </source>
</evidence>
<dbReference type="OrthoDB" id="10553581at2759"/>
<feature type="region of interest" description="Disordered" evidence="1">
    <location>
        <begin position="309"/>
        <end position="334"/>
    </location>
</feature>
<feature type="compositionally biased region" description="Acidic residues" evidence="1">
    <location>
        <begin position="88"/>
        <end position="103"/>
    </location>
</feature>
<feature type="transmembrane region" description="Helical" evidence="2">
    <location>
        <begin position="6"/>
        <end position="25"/>
    </location>
</feature>
<evidence type="ECO:0000256" key="1">
    <source>
        <dbReference type="SAM" id="MobiDB-lite"/>
    </source>
</evidence>
<evidence type="ECO:0000256" key="2">
    <source>
        <dbReference type="SAM" id="Phobius"/>
    </source>
</evidence>
<evidence type="ECO:0000313" key="3">
    <source>
        <dbReference type="EMBL" id="KAG0255441.1"/>
    </source>
</evidence>
<gene>
    <name evidence="3" type="ORF">DFQ27_006270</name>
</gene>
<dbReference type="AlphaFoldDB" id="A0A9P6PWC7"/>
<keyword evidence="2" id="KW-0472">Membrane</keyword>
<accession>A0A9P6PWC7</accession>
<dbReference type="Proteomes" id="UP000807716">
    <property type="component" value="Unassembled WGS sequence"/>
</dbReference>
<feature type="region of interest" description="Disordered" evidence="1">
    <location>
        <begin position="195"/>
        <end position="218"/>
    </location>
</feature>
<feature type="region of interest" description="Disordered" evidence="1">
    <location>
        <begin position="35"/>
        <end position="105"/>
    </location>
</feature>
<feature type="compositionally biased region" description="Low complexity" evidence="1">
    <location>
        <begin position="313"/>
        <end position="334"/>
    </location>
</feature>
<sequence length="396" mass="44227">MIPPGIIVAVSFGVVATGFVLYTIFREEIHDLFEKPSTIPSNSRPSKPRRKRGDKNDSGSSSGYSTARDGSHDGYELRSRRCHSVYDNESDNENEKDDNDNDDDEHKRLLNKELEADRRERELAEKLARLDLQERLLNEREERLKQQLAREQDTSFASAAATAAAAAARRISSPPSTPNEMSQSASYFLMPSISSSLHEQQHSDKSDNNNNNSVVDPFADDFATSHQLHPLELPRPSSSSSSPSRASPVPALSSLSVSAPAPAVEHVDSRSPADAILHHDLSEQRNPFEESSIYMDTSSSSIIREDVHEDVQGRPQQQQQPQQQQEEEGQQYQQQFVFQAEFMHESLEVEAEDDETVSFHGGVSSDPEWVEADVDSDLHSNFSDYDDWSSSSAHSP</sequence>
<proteinExistence type="predicted"/>
<feature type="region of interest" description="Disordered" evidence="1">
    <location>
        <begin position="374"/>
        <end position="396"/>
    </location>
</feature>
<feature type="region of interest" description="Disordered" evidence="1">
    <location>
        <begin position="230"/>
        <end position="253"/>
    </location>
</feature>
<keyword evidence="2" id="KW-1133">Transmembrane helix</keyword>
<keyword evidence="2" id="KW-0812">Transmembrane</keyword>